<sequence length="181" mass="20672">MSGFIGTTQKCAACDKTVYLVDKLVANKRVYHKACFRCHHCSRTLKFSNFNSFDGVVYCNPHFDQLFKRTGSLEKSFQDTPKFMPEKHVTNENTSKVSSFFRGTNDKCVGCAKIVYPIERVKVDGTAYHRSCFKCCHGGCTISPSNYIAHEGKLYCKHHHIQLFRKKGNYSQLEVEESTES</sequence>
<feature type="domain" description="LIM zinc-binding" evidence="5">
    <location>
        <begin position="106"/>
        <end position="166"/>
    </location>
</feature>
<evidence type="ECO:0000256" key="4">
    <source>
        <dbReference type="PROSITE-ProRule" id="PRU00125"/>
    </source>
</evidence>
<evidence type="ECO:0000256" key="2">
    <source>
        <dbReference type="ARBA" id="ARBA00022833"/>
    </source>
</evidence>
<dbReference type="EMBL" id="JAUHHV010000008">
    <property type="protein sequence ID" value="KAK1414560.1"/>
    <property type="molecule type" value="Genomic_DNA"/>
</dbReference>
<feature type="domain" description="LIM zinc-binding" evidence="5">
    <location>
        <begin position="9"/>
        <end position="69"/>
    </location>
</feature>
<evidence type="ECO:0000256" key="1">
    <source>
        <dbReference type="ARBA" id="ARBA00022723"/>
    </source>
</evidence>
<dbReference type="SMART" id="SM00132">
    <property type="entry name" value="LIM"/>
    <property type="match status" value="2"/>
</dbReference>
<comment type="caution">
    <text evidence="6">The sequence shown here is derived from an EMBL/GenBank/DDBJ whole genome shotgun (WGS) entry which is preliminary data.</text>
</comment>
<dbReference type="AlphaFoldDB" id="A0AAD8K1A3"/>
<dbReference type="PROSITE" id="PS00478">
    <property type="entry name" value="LIM_DOMAIN_1"/>
    <property type="match status" value="1"/>
</dbReference>
<proteinExistence type="predicted"/>
<evidence type="ECO:0000313" key="6">
    <source>
        <dbReference type="EMBL" id="KAK1414560.1"/>
    </source>
</evidence>
<dbReference type="GO" id="GO:0051015">
    <property type="term" value="F:actin filament binding"/>
    <property type="evidence" value="ECO:0007669"/>
    <property type="project" value="UniProtKB-ARBA"/>
</dbReference>
<accession>A0AAD8K1A3</accession>
<dbReference type="GO" id="GO:0051017">
    <property type="term" value="P:actin filament bundle assembly"/>
    <property type="evidence" value="ECO:0007669"/>
    <property type="project" value="UniProtKB-ARBA"/>
</dbReference>
<dbReference type="PANTHER" id="PTHR24206">
    <property type="entry name" value="OS06G0237300 PROTEIN"/>
    <property type="match status" value="1"/>
</dbReference>
<dbReference type="PROSITE" id="PS50023">
    <property type="entry name" value="LIM_DOMAIN_2"/>
    <property type="match status" value="2"/>
</dbReference>
<protein>
    <recommendedName>
        <fullName evidence="5">LIM zinc-binding domain-containing protein</fullName>
    </recommendedName>
</protein>
<dbReference type="SUPFAM" id="SSF57716">
    <property type="entry name" value="Glucocorticoid receptor-like (DNA-binding domain)"/>
    <property type="match status" value="4"/>
</dbReference>
<organism evidence="6 7">
    <name type="scientific">Tagetes erecta</name>
    <name type="common">African marigold</name>
    <dbReference type="NCBI Taxonomy" id="13708"/>
    <lineage>
        <taxon>Eukaryota</taxon>
        <taxon>Viridiplantae</taxon>
        <taxon>Streptophyta</taxon>
        <taxon>Embryophyta</taxon>
        <taxon>Tracheophyta</taxon>
        <taxon>Spermatophyta</taxon>
        <taxon>Magnoliopsida</taxon>
        <taxon>eudicotyledons</taxon>
        <taxon>Gunneridae</taxon>
        <taxon>Pentapetalae</taxon>
        <taxon>asterids</taxon>
        <taxon>campanulids</taxon>
        <taxon>Asterales</taxon>
        <taxon>Asteraceae</taxon>
        <taxon>Asteroideae</taxon>
        <taxon>Heliantheae alliance</taxon>
        <taxon>Tageteae</taxon>
        <taxon>Tagetes</taxon>
    </lineage>
</organism>
<dbReference type="FunFam" id="2.10.110.10:FF:000002">
    <property type="entry name" value="LIM domain and actin-binding 1"/>
    <property type="match status" value="2"/>
</dbReference>
<evidence type="ECO:0000256" key="3">
    <source>
        <dbReference type="ARBA" id="ARBA00023038"/>
    </source>
</evidence>
<dbReference type="Pfam" id="PF00412">
    <property type="entry name" value="LIM"/>
    <property type="match status" value="2"/>
</dbReference>
<dbReference type="Gene3D" id="2.10.110.10">
    <property type="entry name" value="Cysteine Rich Protein"/>
    <property type="match status" value="2"/>
</dbReference>
<evidence type="ECO:0000313" key="7">
    <source>
        <dbReference type="Proteomes" id="UP001229421"/>
    </source>
</evidence>
<reference evidence="6" key="1">
    <citation type="journal article" date="2023" name="bioRxiv">
        <title>Improved chromosome-level genome assembly for marigold (Tagetes erecta).</title>
        <authorList>
            <person name="Jiang F."/>
            <person name="Yuan L."/>
            <person name="Wang S."/>
            <person name="Wang H."/>
            <person name="Xu D."/>
            <person name="Wang A."/>
            <person name="Fan W."/>
        </authorList>
    </citation>
    <scope>NUCLEOTIDE SEQUENCE</scope>
    <source>
        <strain evidence="6">WSJ</strain>
        <tissue evidence="6">Leaf</tissue>
    </source>
</reference>
<evidence type="ECO:0000259" key="5">
    <source>
        <dbReference type="PROSITE" id="PS50023"/>
    </source>
</evidence>
<dbReference type="GO" id="GO:0046872">
    <property type="term" value="F:metal ion binding"/>
    <property type="evidence" value="ECO:0007669"/>
    <property type="project" value="UniProtKB-KW"/>
</dbReference>
<dbReference type="Proteomes" id="UP001229421">
    <property type="component" value="Unassembled WGS sequence"/>
</dbReference>
<dbReference type="CDD" id="cd09441">
    <property type="entry name" value="LIM2_SF3"/>
    <property type="match status" value="1"/>
</dbReference>
<keyword evidence="7" id="KW-1185">Reference proteome</keyword>
<keyword evidence="1 4" id="KW-0479">Metal-binding</keyword>
<keyword evidence="3 4" id="KW-0440">LIM domain</keyword>
<keyword evidence="2 4" id="KW-0862">Zinc</keyword>
<dbReference type="InterPro" id="IPR001781">
    <property type="entry name" value="Znf_LIM"/>
</dbReference>
<gene>
    <name evidence="6" type="ORF">QVD17_30306</name>
</gene>
<name>A0AAD8K1A3_TARER</name>